<evidence type="ECO:0000256" key="1">
    <source>
        <dbReference type="ARBA" id="ARBA00005495"/>
    </source>
</evidence>
<dbReference type="PANTHER" id="PTHR28620:SF1">
    <property type="entry name" value="CENP-V_GFA DOMAIN-CONTAINING PROTEIN"/>
    <property type="match status" value="1"/>
</dbReference>
<evidence type="ECO:0000259" key="4">
    <source>
        <dbReference type="PROSITE" id="PS51891"/>
    </source>
</evidence>
<keyword evidence="3" id="KW-0862">Zinc</keyword>
<dbReference type="PROSITE" id="PS51891">
    <property type="entry name" value="CENP_V_GFA"/>
    <property type="match status" value="1"/>
</dbReference>
<keyword evidence="6" id="KW-1185">Reference proteome</keyword>
<evidence type="ECO:0000313" key="5">
    <source>
        <dbReference type="EMBL" id="MET3753332.1"/>
    </source>
</evidence>
<feature type="domain" description="CENP-V/GFA" evidence="4">
    <location>
        <begin position="43"/>
        <end position="154"/>
    </location>
</feature>
<proteinExistence type="inferred from homology"/>
<protein>
    <recommendedName>
        <fullName evidence="4">CENP-V/GFA domain-containing protein</fullName>
    </recommendedName>
</protein>
<reference evidence="5 6" key="1">
    <citation type="submission" date="2024-06" db="EMBL/GenBank/DDBJ databases">
        <title>Genomic Encyclopedia of Type Strains, Phase IV (KMG-IV): sequencing the most valuable type-strain genomes for metagenomic binning, comparative biology and taxonomic classification.</title>
        <authorList>
            <person name="Goeker M."/>
        </authorList>
    </citation>
    <scope>NUCLEOTIDE SEQUENCE [LARGE SCALE GENOMIC DNA]</scope>
    <source>
        <strain evidence="5 6">DSM 29288</strain>
    </source>
</reference>
<dbReference type="Pfam" id="PF04828">
    <property type="entry name" value="GFA"/>
    <property type="match status" value="1"/>
</dbReference>
<evidence type="ECO:0000313" key="6">
    <source>
        <dbReference type="Proteomes" id="UP001549077"/>
    </source>
</evidence>
<dbReference type="InterPro" id="IPR006913">
    <property type="entry name" value="CENP-V/GFA"/>
</dbReference>
<dbReference type="PANTHER" id="PTHR28620">
    <property type="entry name" value="CENTROMERE PROTEIN V"/>
    <property type="match status" value="1"/>
</dbReference>
<dbReference type="SUPFAM" id="SSF51316">
    <property type="entry name" value="Mss4-like"/>
    <property type="match status" value="1"/>
</dbReference>
<accession>A0ABV2MCW4</accession>
<dbReference type="InterPro" id="IPR011057">
    <property type="entry name" value="Mss4-like_sf"/>
</dbReference>
<gene>
    <name evidence="5" type="ORF">ABID08_000671</name>
</gene>
<comment type="similarity">
    <text evidence="1">Belongs to the Gfa family.</text>
</comment>
<dbReference type="Gene3D" id="2.170.150.70">
    <property type="match status" value="1"/>
</dbReference>
<dbReference type="EMBL" id="JBEPMY010000001">
    <property type="protein sequence ID" value="MET3753332.1"/>
    <property type="molecule type" value="Genomic_DNA"/>
</dbReference>
<organism evidence="5 6">
    <name type="scientific">Rhizobium binae</name>
    <dbReference type="NCBI Taxonomy" id="1138190"/>
    <lineage>
        <taxon>Bacteria</taxon>
        <taxon>Pseudomonadati</taxon>
        <taxon>Pseudomonadota</taxon>
        <taxon>Alphaproteobacteria</taxon>
        <taxon>Hyphomicrobiales</taxon>
        <taxon>Rhizobiaceae</taxon>
        <taxon>Rhizobium/Agrobacterium group</taxon>
        <taxon>Rhizobium</taxon>
    </lineage>
</organism>
<comment type="caution">
    <text evidence="5">The sequence shown here is derived from an EMBL/GenBank/DDBJ whole genome shotgun (WGS) entry which is preliminary data.</text>
</comment>
<name>A0ABV2MCW4_9HYPH</name>
<keyword evidence="2" id="KW-0479">Metal-binding</keyword>
<sequence>MTEWRHRDGSSPEATSHCPIAVAIRLRQDAAREEAQGLNARMLTGSCHCGKTSWTLEGDPGSITACNCTLCRRYGVLWAYDYEGERITLTGETASYTRAGRENSSLEILFCPSCACVLSWRGLRLQKDGRRRMAVNIRLAPPDRVADLPIDHFDGLETFEDLPSQGRCVRDIWF</sequence>
<evidence type="ECO:0000256" key="3">
    <source>
        <dbReference type="ARBA" id="ARBA00022833"/>
    </source>
</evidence>
<evidence type="ECO:0000256" key="2">
    <source>
        <dbReference type="ARBA" id="ARBA00022723"/>
    </source>
</evidence>
<dbReference type="InterPro" id="IPR052355">
    <property type="entry name" value="CENP-V-like"/>
</dbReference>
<dbReference type="Proteomes" id="UP001549077">
    <property type="component" value="Unassembled WGS sequence"/>
</dbReference>